<dbReference type="Gene3D" id="3.90.550.10">
    <property type="entry name" value="Spore Coat Polysaccharide Biosynthesis Protein SpsA, Chain A"/>
    <property type="match status" value="1"/>
</dbReference>
<evidence type="ECO:0000259" key="4">
    <source>
        <dbReference type="Pfam" id="PF00535"/>
    </source>
</evidence>
<keyword evidence="2 5" id="KW-0328">Glycosyltransferase</keyword>
<dbReference type="EC" id="2.4.-.-" evidence="5"/>
<evidence type="ECO:0000256" key="2">
    <source>
        <dbReference type="ARBA" id="ARBA00022676"/>
    </source>
</evidence>
<dbReference type="InterPro" id="IPR050834">
    <property type="entry name" value="Glycosyltransf_2"/>
</dbReference>
<protein>
    <submittedName>
        <fullName evidence="5">Glycosyltransferase family 2 protein</fullName>
        <ecNumber evidence="5">2.4.-.-</ecNumber>
    </submittedName>
</protein>
<proteinExistence type="inferred from homology"/>
<dbReference type="GO" id="GO:0016757">
    <property type="term" value="F:glycosyltransferase activity"/>
    <property type="evidence" value="ECO:0007669"/>
    <property type="project" value="UniProtKB-KW"/>
</dbReference>
<dbReference type="InterPro" id="IPR001173">
    <property type="entry name" value="Glyco_trans_2-like"/>
</dbReference>
<dbReference type="Proteomes" id="UP001305521">
    <property type="component" value="Chromosome"/>
</dbReference>
<dbReference type="PANTHER" id="PTHR43685:SF5">
    <property type="entry name" value="GLYCOSYLTRANSFERASE EPSE-RELATED"/>
    <property type="match status" value="1"/>
</dbReference>
<evidence type="ECO:0000313" key="6">
    <source>
        <dbReference type="Proteomes" id="UP001305521"/>
    </source>
</evidence>
<dbReference type="RefSeq" id="WP_318646930.1">
    <property type="nucleotide sequence ID" value="NZ_CP137852.1"/>
</dbReference>
<dbReference type="InterPro" id="IPR029044">
    <property type="entry name" value="Nucleotide-diphossugar_trans"/>
</dbReference>
<keyword evidence="6" id="KW-1185">Reference proteome</keyword>
<accession>A0ABZ0PB82</accession>
<comment type="similarity">
    <text evidence="1">Belongs to the glycosyltransferase 2 family.</text>
</comment>
<sequence length="326" mass="35182">MSAPRLSVIIPTRNCLAWLPRAMASALAVPVEGIEVIIVDDGSTDGTANFLAHAAASGLPIRVLRRTGGEGAAAARNAGLAIARAPVVGFLDADDIWQPDRIAERLAWHEAHPETALSFGEYETLYADNRREPRLIGYMPRFAAAVTPLDEPWRDEIGWLGPAGAGLIYGENPVCTSVVLASRAAVEAVGGFDVSLGQAEDWDLWIRLALHGPVAYAPRSQGLHMHRADSLSSEVRARCLAVATVLDRYGPAIRARDAGAFRCSRAFVAEARAEMAEAEGRRLAHLAWQAKALLWQPSRRRARSAARALLRGLRPRMPAPLMARAA</sequence>
<dbReference type="SUPFAM" id="SSF53448">
    <property type="entry name" value="Nucleotide-diphospho-sugar transferases"/>
    <property type="match status" value="1"/>
</dbReference>
<dbReference type="Pfam" id="PF00535">
    <property type="entry name" value="Glycos_transf_2"/>
    <property type="match status" value="1"/>
</dbReference>
<gene>
    <name evidence="5" type="ORF">R9Z33_12615</name>
</gene>
<evidence type="ECO:0000313" key="5">
    <source>
        <dbReference type="EMBL" id="WPB82949.1"/>
    </source>
</evidence>
<reference evidence="5 6" key="1">
    <citation type="submission" date="2023-11" db="EMBL/GenBank/DDBJ databases">
        <title>Arctic aerobic anoxygenic photoheterotroph Sediminicoccus rosea KRV36 adapts its photosynthesis to long days of polar summer.</title>
        <authorList>
            <person name="Tomasch J."/>
            <person name="Kopejtka K."/>
            <person name="Bily T."/>
            <person name="Gardiner A.T."/>
            <person name="Gardian Z."/>
            <person name="Shivaramu S."/>
            <person name="Koblizek M."/>
            <person name="Engelhardt F."/>
            <person name="Kaftan D."/>
        </authorList>
    </citation>
    <scope>NUCLEOTIDE SEQUENCE [LARGE SCALE GENOMIC DNA]</scope>
    <source>
        <strain evidence="5 6">R-30</strain>
    </source>
</reference>
<evidence type="ECO:0000256" key="3">
    <source>
        <dbReference type="ARBA" id="ARBA00022679"/>
    </source>
</evidence>
<dbReference type="PANTHER" id="PTHR43685">
    <property type="entry name" value="GLYCOSYLTRANSFERASE"/>
    <property type="match status" value="1"/>
</dbReference>
<name>A0ABZ0PB82_9PROT</name>
<evidence type="ECO:0000256" key="1">
    <source>
        <dbReference type="ARBA" id="ARBA00006739"/>
    </source>
</evidence>
<dbReference type="EMBL" id="CP137852">
    <property type="protein sequence ID" value="WPB82949.1"/>
    <property type="molecule type" value="Genomic_DNA"/>
</dbReference>
<feature type="domain" description="Glycosyltransferase 2-like" evidence="4">
    <location>
        <begin position="7"/>
        <end position="119"/>
    </location>
</feature>
<dbReference type="CDD" id="cd00761">
    <property type="entry name" value="Glyco_tranf_GTA_type"/>
    <property type="match status" value="1"/>
</dbReference>
<keyword evidence="3 5" id="KW-0808">Transferase</keyword>
<organism evidence="5 6">
    <name type="scientific">Sediminicoccus rosea</name>
    <dbReference type="NCBI Taxonomy" id="1225128"/>
    <lineage>
        <taxon>Bacteria</taxon>
        <taxon>Pseudomonadati</taxon>
        <taxon>Pseudomonadota</taxon>
        <taxon>Alphaproteobacteria</taxon>
        <taxon>Acetobacterales</taxon>
        <taxon>Roseomonadaceae</taxon>
        <taxon>Sediminicoccus</taxon>
    </lineage>
</organism>